<dbReference type="Proteomes" id="UP000233837">
    <property type="component" value="Unassembled WGS sequence"/>
</dbReference>
<dbReference type="STRING" id="906689.A0A2I0VZ65"/>
<accession>A0A2I0VZ65</accession>
<dbReference type="AlphaFoldDB" id="A0A2I0VZ65"/>
<dbReference type="EMBL" id="KZ503053">
    <property type="protein sequence ID" value="PKU68705.1"/>
    <property type="molecule type" value="Genomic_DNA"/>
</dbReference>
<dbReference type="PANTHER" id="PTHR34072:SF57">
    <property type="entry name" value="RNA-DIRECTED DNA POLYMERASE"/>
    <property type="match status" value="1"/>
</dbReference>
<organism evidence="3 4">
    <name type="scientific">Dendrobium catenatum</name>
    <dbReference type="NCBI Taxonomy" id="906689"/>
    <lineage>
        <taxon>Eukaryota</taxon>
        <taxon>Viridiplantae</taxon>
        <taxon>Streptophyta</taxon>
        <taxon>Embryophyta</taxon>
        <taxon>Tracheophyta</taxon>
        <taxon>Spermatophyta</taxon>
        <taxon>Magnoliopsida</taxon>
        <taxon>Liliopsida</taxon>
        <taxon>Asparagales</taxon>
        <taxon>Orchidaceae</taxon>
        <taxon>Epidendroideae</taxon>
        <taxon>Malaxideae</taxon>
        <taxon>Dendrobiinae</taxon>
        <taxon>Dendrobium</taxon>
    </lineage>
</organism>
<dbReference type="InterPro" id="IPR043502">
    <property type="entry name" value="DNA/RNA_pol_sf"/>
</dbReference>
<sequence>MSFVRKRRFFIVDSTFHKAFNTLKHHFTTAPIIITPDWSLSFIMMCDPSDIIIGVVLGKKRYKKFYVIFYAREILNFAQSNYTTIKKELLAVVFFLISLYLILL</sequence>
<dbReference type="PANTHER" id="PTHR34072">
    <property type="entry name" value="ENZYMATIC POLYPROTEIN-RELATED"/>
    <property type="match status" value="1"/>
</dbReference>
<reference evidence="3 4" key="2">
    <citation type="journal article" date="2017" name="Nature">
        <title>The Apostasia genome and the evolution of orchids.</title>
        <authorList>
            <person name="Zhang G.Q."/>
            <person name="Liu K.W."/>
            <person name="Li Z."/>
            <person name="Lohaus R."/>
            <person name="Hsiao Y.Y."/>
            <person name="Niu S.C."/>
            <person name="Wang J.Y."/>
            <person name="Lin Y.C."/>
            <person name="Xu Q."/>
            <person name="Chen L.J."/>
            <person name="Yoshida K."/>
            <person name="Fujiwara S."/>
            <person name="Wang Z.W."/>
            <person name="Zhang Y.Q."/>
            <person name="Mitsuda N."/>
            <person name="Wang M."/>
            <person name="Liu G.H."/>
            <person name="Pecoraro L."/>
            <person name="Huang H.X."/>
            <person name="Xiao X.J."/>
            <person name="Lin M."/>
            <person name="Wu X.Y."/>
            <person name="Wu W.L."/>
            <person name="Chen Y.Y."/>
            <person name="Chang S.B."/>
            <person name="Sakamoto S."/>
            <person name="Ohme-Takagi M."/>
            <person name="Yagi M."/>
            <person name="Zeng S.J."/>
            <person name="Shen C.Y."/>
            <person name="Yeh C.M."/>
            <person name="Luo Y.B."/>
            <person name="Tsai W.C."/>
            <person name="Van de Peer Y."/>
            <person name="Liu Z.J."/>
        </authorList>
    </citation>
    <scope>NUCLEOTIDE SEQUENCE [LARGE SCALE GENOMIC DNA]</scope>
    <source>
        <tissue evidence="3">The whole plant</tissue>
    </source>
</reference>
<evidence type="ECO:0000313" key="3">
    <source>
        <dbReference type="EMBL" id="PKU68705.1"/>
    </source>
</evidence>
<keyword evidence="1" id="KW-1133">Transmembrane helix</keyword>
<feature type="domain" description="Reverse transcriptase/retrotransposon-derived protein RNase H-like" evidence="2">
    <location>
        <begin position="17"/>
        <end position="98"/>
    </location>
</feature>
<keyword evidence="1" id="KW-0812">Transmembrane</keyword>
<keyword evidence="1" id="KW-0472">Membrane</keyword>
<evidence type="ECO:0000259" key="2">
    <source>
        <dbReference type="Pfam" id="PF17919"/>
    </source>
</evidence>
<proteinExistence type="predicted"/>
<feature type="transmembrane region" description="Helical" evidence="1">
    <location>
        <begin position="88"/>
        <end position="103"/>
    </location>
</feature>
<evidence type="ECO:0000256" key="1">
    <source>
        <dbReference type="SAM" id="Phobius"/>
    </source>
</evidence>
<dbReference type="SUPFAM" id="SSF56672">
    <property type="entry name" value="DNA/RNA polymerases"/>
    <property type="match status" value="1"/>
</dbReference>
<gene>
    <name evidence="3" type="ORF">MA16_Dca009768</name>
</gene>
<dbReference type="Pfam" id="PF17919">
    <property type="entry name" value="RT_RNaseH_2"/>
    <property type="match status" value="1"/>
</dbReference>
<protein>
    <recommendedName>
        <fullName evidence="2">Reverse transcriptase/retrotransposon-derived protein RNase H-like domain-containing protein</fullName>
    </recommendedName>
</protein>
<evidence type="ECO:0000313" key="4">
    <source>
        <dbReference type="Proteomes" id="UP000233837"/>
    </source>
</evidence>
<name>A0A2I0VZ65_9ASPA</name>
<keyword evidence="4" id="KW-1185">Reference proteome</keyword>
<reference evidence="3 4" key="1">
    <citation type="journal article" date="2016" name="Sci. Rep.">
        <title>The Dendrobium catenatum Lindl. genome sequence provides insights into polysaccharide synthase, floral development and adaptive evolution.</title>
        <authorList>
            <person name="Zhang G.Q."/>
            <person name="Xu Q."/>
            <person name="Bian C."/>
            <person name="Tsai W.C."/>
            <person name="Yeh C.M."/>
            <person name="Liu K.W."/>
            <person name="Yoshida K."/>
            <person name="Zhang L.S."/>
            <person name="Chang S.B."/>
            <person name="Chen F."/>
            <person name="Shi Y."/>
            <person name="Su Y.Y."/>
            <person name="Zhang Y.Q."/>
            <person name="Chen L.J."/>
            <person name="Yin Y."/>
            <person name="Lin M."/>
            <person name="Huang H."/>
            <person name="Deng H."/>
            <person name="Wang Z.W."/>
            <person name="Zhu S.L."/>
            <person name="Zhao X."/>
            <person name="Deng C."/>
            <person name="Niu S.C."/>
            <person name="Huang J."/>
            <person name="Wang M."/>
            <person name="Liu G.H."/>
            <person name="Yang H.J."/>
            <person name="Xiao X.J."/>
            <person name="Hsiao Y.Y."/>
            <person name="Wu W.L."/>
            <person name="Chen Y.Y."/>
            <person name="Mitsuda N."/>
            <person name="Ohme-Takagi M."/>
            <person name="Luo Y.B."/>
            <person name="Van de Peer Y."/>
            <person name="Liu Z.J."/>
        </authorList>
    </citation>
    <scope>NUCLEOTIDE SEQUENCE [LARGE SCALE GENOMIC DNA]</scope>
    <source>
        <tissue evidence="3">The whole plant</tissue>
    </source>
</reference>
<dbReference type="InterPro" id="IPR041577">
    <property type="entry name" value="RT_RNaseH_2"/>
</dbReference>